<dbReference type="GO" id="GO:0009279">
    <property type="term" value="C:cell outer membrane"/>
    <property type="evidence" value="ECO:0007669"/>
    <property type="project" value="UniProtKB-SubCell"/>
</dbReference>
<dbReference type="PROSITE" id="PS52016">
    <property type="entry name" value="TONB_DEPENDENT_REC_3"/>
    <property type="match status" value="1"/>
</dbReference>
<dbReference type="AlphaFoldDB" id="A0A1L7I5U8"/>
<dbReference type="SUPFAM" id="SSF49464">
    <property type="entry name" value="Carboxypeptidase regulatory domain-like"/>
    <property type="match status" value="1"/>
</dbReference>
<dbReference type="Gene3D" id="2.60.40.1120">
    <property type="entry name" value="Carboxypeptidase-like, regulatory domain"/>
    <property type="match status" value="1"/>
</dbReference>
<keyword evidence="6 7" id="KW-0998">Cell outer membrane</keyword>
<organism evidence="8 9">
    <name type="scientific">Christiangramia flava JLT2011</name>
    <dbReference type="NCBI Taxonomy" id="1229726"/>
    <lineage>
        <taxon>Bacteria</taxon>
        <taxon>Pseudomonadati</taxon>
        <taxon>Bacteroidota</taxon>
        <taxon>Flavobacteriia</taxon>
        <taxon>Flavobacteriales</taxon>
        <taxon>Flavobacteriaceae</taxon>
        <taxon>Christiangramia</taxon>
    </lineage>
</organism>
<dbReference type="SUPFAM" id="SSF56935">
    <property type="entry name" value="Porins"/>
    <property type="match status" value="1"/>
</dbReference>
<dbReference type="KEGG" id="gfl:GRFL_2255"/>
<proteinExistence type="inferred from homology"/>
<protein>
    <submittedName>
        <fullName evidence="8">TonB-dependent receptor</fullName>
    </submittedName>
</protein>
<dbReference type="Pfam" id="PF07715">
    <property type="entry name" value="Plug"/>
    <property type="match status" value="1"/>
</dbReference>
<accession>A0A1L7I5U8</accession>
<keyword evidence="8" id="KW-0675">Receptor</keyword>
<dbReference type="NCBIfam" id="TIGR04057">
    <property type="entry name" value="SusC_RagA_signa"/>
    <property type="match status" value="1"/>
</dbReference>
<dbReference type="InterPro" id="IPR037066">
    <property type="entry name" value="Plug_dom_sf"/>
</dbReference>
<dbReference type="NCBIfam" id="TIGR04056">
    <property type="entry name" value="OMP_RagA_SusC"/>
    <property type="match status" value="1"/>
</dbReference>
<dbReference type="Proteomes" id="UP000186230">
    <property type="component" value="Chromosome"/>
</dbReference>
<dbReference type="InterPro" id="IPR008969">
    <property type="entry name" value="CarboxyPept-like_regulatory"/>
</dbReference>
<dbReference type="InterPro" id="IPR012910">
    <property type="entry name" value="Plug_dom"/>
</dbReference>
<keyword evidence="3 7" id="KW-1134">Transmembrane beta strand</keyword>
<dbReference type="InterPro" id="IPR039426">
    <property type="entry name" value="TonB-dep_rcpt-like"/>
</dbReference>
<dbReference type="RefSeq" id="WP_083644685.1">
    <property type="nucleotide sequence ID" value="NZ_AMRU01000009.1"/>
</dbReference>
<sequence length="1018" mass="113223">MGGFILTKLKKRKTILPFLIIALSWFPISAKPNSSLKDIQQTITGTVVSENDQMPLPGVTVMVKGTQNGTVTDFDGNYELTVSENDAILVFSFVGFKSQEIAIDGQNSVNATMEEDMGQLDEVVVVGYGEQKRSNIPGAVSQIEATEMEKNPAPNMTSALVGQTSGIIATQRSGSPGDDYSNIYIRGIGTTGNASPIFVIDGIIRGYRDFEQLNANEVESVSVLKDAASAAVFGVRGGNGVILVTTKRGKEGRMQISFTTNLGIQERTNEPKYLGSYEYAKLYNEALVNQGDEPFYTQEDLDKYLSGSSPDTHPDVNWFDFLKSTAAMQEYSISANGGSEKVQYATSLSFLNQDGIVPSNNFKRYNFRSNIDANVTKTTKLSFDLSGRDDRTNNVAAPELFRWLSSERPNKIPAIWSNGTYSGGPAYLALPENGYRNRAIMAFKSRMQLLQQLPVDGLTLKAIASYDKTFQDQKNFLFPQIPNYSRNSDGTFTEGPIGKTELYQDHNDYQSITLETHLNFDKEFGKSDISALVLYTQTEEKWKFMSAYRDQFTLAIDELNFGGAANRTNSGYSGRSARRGVVGRLNYTFDDKYILEGSFRADASEQFAPGQRWGFFPSGSAGYVISKESFLEDSEVIDFLKLRASYGVLGNDRIGGARFLYLQSFNQSGNAVFGNGDVQPAIVEGNLANPNVTWETVKKFNVGVDANFWNRMLSVSLDYFYDKRTDILGSRNLTVPSLLGVGLPVENLSRIDNKGFEAVLGHQNRINDDFKYTVNANFTYARNEIVFIDEPETSNPRIRQTGRPLYGQYGYVSLGLFQTQEEIDNAATQTGNIAPGDIRYADLNNDGVIDDLDRTFIGTSNTPEIIFGLNGNFTYKNFQLSYLFQGATNVNQYYGGEAYWPFFLGTSPAFEHNLDRWTPDNPDASEPRVLIDSNSNQAGSDFWLQDASYVRLKNLELAYNLPVDKIGDNFLQSARIYVNGNNIYTWTGIEGYDPENGDGRGWGYPQLRLWNVGVNLTF</sequence>
<dbReference type="EMBL" id="CP016359">
    <property type="protein sequence ID" value="APU68979.1"/>
    <property type="molecule type" value="Genomic_DNA"/>
</dbReference>
<evidence type="ECO:0000313" key="9">
    <source>
        <dbReference type="Proteomes" id="UP000186230"/>
    </source>
</evidence>
<keyword evidence="5 7" id="KW-0472">Membrane</keyword>
<dbReference type="InterPro" id="IPR023996">
    <property type="entry name" value="TonB-dep_OMP_SusC/RagA"/>
</dbReference>
<evidence type="ECO:0000256" key="3">
    <source>
        <dbReference type="ARBA" id="ARBA00022452"/>
    </source>
</evidence>
<reference evidence="8 9" key="1">
    <citation type="submission" date="2016-07" db="EMBL/GenBank/DDBJ databases">
        <title>Multi-omics approach to identify versatile polysaccharide utilization systems of a marine flavobacterium Gramella flava.</title>
        <authorList>
            <person name="Tang K."/>
        </authorList>
    </citation>
    <scope>NUCLEOTIDE SEQUENCE [LARGE SCALE GENOMIC DNA]</scope>
    <source>
        <strain evidence="8 9">JLT2011</strain>
    </source>
</reference>
<evidence type="ECO:0000256" key="5">
    <source>
        <dbReference type="ARBA" id="ARBA00023136"/>
    </source>
</evidence>
<gene>
    <name evidence="8" type="ORF">GRFL_2255</name>
</gene>
<evidence type="ECO:0000256" key="7">
    <source>
        <dbReference type="PROSITE-ProRule" id="PRU01360"/>
    </source>
</evidence>
<comment type="similarity">
    <text evidence="7">Belongs to the TonB-dependent receptor family.</text>
</comment>
<comment type="subcellular location">
    <subcellularLocation>
        <location evidence="1 7">Cell outer membrane</location>
        <topology evidence="1 7">Multi-pass membrane protein</topology>
    </subcellularLocation>
</comment>
<dbReference type="InterPro" id="IPR036942">
    <property type="entry name" value="Beta-barrel_TonB_sf"/>
</dbReference>
<dbReference type="OrthoDB" id="9768177at2"/>
<keyword evidence="9" id="KW-1185">Reference proteome</keyword>
<dbReference type="FunFam" id="2.170.130.10:FF:000003">
    <property type="entry name" value="SusC/RagA family TonB-linked outer membrane protein"/>
    <property type="match status" value="1"/>
</dbReference>
<keyword evidence="2 7" id="KW-0813">Transport</keyword>
<dbReference type="FunFam" id="2.60.40.1120:FF:000003">
    <property type="entry name" value="Outer membrane protein Omp121"/>
    <property type="match status" value="1"/>
</dbReference>
<evidence type="ECO:0000256" key="1">
    <source>
        <dbReference type="ARBA" id="ARBA00004571"/>
    </source>
</evidence>
<evidence type="ECO:0000313" key="8">
    <source>
        <dbReference type="EMBL" id="APU68979.1"/>
    </source>
</evidence>
<dbReference type="Gene3D" id="2.40.170.20">
    <property type="entry name" value="TonB-dependent receptor, beta-barrel domain"/>
    <property type="match status" value="1"/>
</dbReference>
<evidence type="ECO:0000256" key="2">
    <source>
        <dbReference type="ARBA" id="ARBA00022448"/>
    </source>
</evidence>
<evidence type="ECO:0000256" key="6">
    <source>
        <dbReference type="ARBA" id="ARBA00023237"/>
    </source>
</evidence>
<name>A0A1L7I5U8_9FLAO</name>
<dbReference type="Pfam" id="PF13715">
    <property type="entry name" value="CarbopepD_reg_2"/>
    <property type="match status" value="1"/>
</dbReference>
<dbReference type="STRING" id="1229726.GRFL_2255"/>
<dbReference type="InterPro" id="IPR023997">
    <property type="entry name" value="TonB-dep_OMP_SusC/RagA_CS"/>
</dbReference>
<dbReference type="Gene3D" id="2.170.130.10">
    <property type="entry name" value="TonB-dependent receptor, plug domain"/>
    <property type="match status" value="1"/>
</dbReference>
<evidence type="ECO:0000256" key="4">
    <source>
        <dbReference type="ARBA" id="ARBA00022692"/>
    </source>
</evidence>
<keyword evidence="4 7" id="KW-0812">Transmembrane</keyword>